<dbReference type="InterPro" id="IPR003343">
    <property type="entry name" value="Big_2"/>
</dbReference>
<dbReference type="InterPro" id="IPR025150">
    <property type="entry name" value="GH123_cat"/>
</dbReference>
<feature type="non-terminal residue" evidence="2">
    <location>
        <position position="1013"/>
    </location>
</feature>
<dbReference type="AlphaFoldDB" id="A0A1I0GAB1"/>
<dbReference type="Proteomes" id="UP000198558">
    <property type="component" value="Unassembled WGS sequence"/>
</dbReference>
<protein>
    <submittedName>
        <fullName evidence="2">Ig-like domain (Group 2)</fullName>
    </submittedName>
</protein>
<dbReference type="RefSeq" id="WP_143050732.1">
    <property type="nucleotide sequence ID" value="NZ_FOIN01000027.1"/>
</dbReference>
<gene>
    <name evidence="2" type="ORF">SAMN04489758_12734</name>
</gene>
<proteinExistence type="predicted"/>
<feature type="domain" description="BIG2" evidence="1">
    <location>
        <begin position="180"/>
        <end position="258"/>
    </location>
</feature>
<dbReference type="InterPro" id="IPR053850">
    <property type="entry name" value="Glyco_hydro_123_N_2"/>
</dbReference>
<organism evidence="2 3">
    <name type="scientific">Thomasclavelia cocleata</name>
    <dbReference type="NCBI Taxonomy" id="69824"/>
    <lineage>
        <taxon>Bacteria</taxon>
        <taxon>Bacillati</taxon>
        <taxon>Bacillota</taxon>
        <taxon>Erysipelotrichia</taxon>
        <taxon>Erysipelotrichales</taxon>
        <taxon>Coprobacillaceae</taxon>
        <taxon>Thomasclavelia</taxon>
    </lineage>
</organism>
<dbReference type="Pfam" id="PF13320">
    <property type="entry name" value="GH123_cat"/>
    <property type="match status" value="1"/>
</dbReference>
<dbReference type="Gene3D" id="2.60.120.260">
    <property type="entry name" value="Galactose-binding domain-like"/>
    <property type="match status" value="1"/>
</dbReference>
<dbReference type="InterPro" id="IPR008964">
    <property type="entry name" value="Invasin/intimin_cell_adhesion"/>
</dbReference>
<dbReference type="SMART" id="SM00635">
    <property type="entry name" value="BID_2"/>
    <property type="match status" value="1"/>
</dbReference>
<dbReference type="Gene3D" id="1.20.1270.90">
    <property type="entry name" value="AF1782-like"/>
    <property type="match status" value="1"/>
</dbReference>
<evidence type="ECO:0000313" key="3">
    <source>
        <dbReference type="Proteomes" id="UP000198558"/>
    </source>
</evidence>
<accession>A0A1I0GAB1</accession>
<dbReference type="SUPFAM" id="SSF49373">
    <property type="entry name" value="Invasin/intimin cell-adhesion fragments"/>
    <property type="match status" value="1"/>
</dbReference>
<dbReference type="Gene3D" id="1.20.1270.70">
    <property type="entry name" value="Designed single chain three-helix bundle"/>
    <property type="match status" value="1"/>
</dbReference>
<dbReference type="Pfam" id="PF07554">
    <property type="entry name" value="FIVAR"/>
    <property type="match status" value="2"/>
</dbReference>
<dbReference type="Gene3D" id="2.60.40.1080">
    <property type="match status" value="1"/>
</dbReference>
<keyword evidence="3" id="KW-1185">Reference proteome</keyword>
<evidence type="ECO:0000313" key="2">
    <source>
        <dbReference type="EMBL" id="SET67723.1"/>
    </source>
</evidence>
<name>A0A1I0GAB1_9FIRM</name>
<sequence>MKTMKRIKRIGIIGIILAFVLSVFSGVIVIENVNAAQENEKTITAKIDVGEGIDKFNYYPENKWKAGPKIDEYFTTVDTRLEENKDVYYTIDFEGTGIEVYGFKAPRHSIVAFSIDGSEPIEVDTFASVRTTNPVMLKEYKDLSNGQHQIKVQATGKTNVAAIFGDIQVSYAKIYKPRQVATSIVFNKESATIYEGATYQIEYTTSPIDAMLPDDFKFTSNDESIATVNDDGLVTAISKGKTEIKGYSPSLGFEANMEIIVEKISDLHATVVDSNDQYQQKHYQTLMNTNESFESLWSWKNDKAISQIALLTGNKDLENVKIEFGEFKNNNGELLNQNNFKATYMKEVKAFIGNAGWYSYNPEGHLPIGPKEDYFDVIYDSEPLDIAKNRVQLVWLDFGIDKDAKAGVYNGKVTISADNTDVEQVIDYSIEVIDADFLDENEYSFRPDFWTYPFSSAEYYDVEPFSDEHNEILKKHLLQYKNYGGTTLTGTLVEEAWGGQTYGKTDAATGDNVRCPSLIKWIKQADGTWRFDYNYFDKFVELAKSIDLGDDIVLYSPMPWNNQIIYYDEASATTKKISAAPGTTAYANNWKPFFKDFADHLDERDWFDDISLGFDERDNMLSVFNIIDQIKNKDGKVFKKQGAYNHIYSNDGVPDRMVSLSFNLNQLRNQGIDKFKKFVADRKAKGLKTSFYTGTEIFPNTFVRSLPGEGYWTMMFSGALDLDYFLDWAYDAWVEDPLVDATHSSFQPGDCFMVYPSLRDATNKESKPSIRSEKYGEGIRDINKLYRIKNECPALKDEIDALFATVKSNYDNVTVQNDPSWFVPGITGRPAYWASEKGRKDILTDVEAFKQGVYEISKKYAELSKTDRSALEIAVELADEVTEEELQNVVPIVVAEFRAAHNYAKEVLNDSLASQETIDLAFTRLANAMHMLEFYKGDKTELQALVTRVEKLEEGNYTSESWAPFKEALDAAIAVIGDDNALEPDVELAYKNLSEAFANLKLAADKTRLRNFV</sequence>
<dbReference type="GeneID" id="78288939"/>
<dbReference type="Pfam" id="PF22680">
    <property type="entry name" value="Glyco_hydro_123_N_2"/>
    <property type="match status" value="1"/>
</dbReference>
<evidence type="ECO:0000259" key="1">
    <source>
        <dbReference type="SMART" id="SM00635"/>
    </source>
</evidence>
<dbReference type="EMBL" id="FOIN01000027">
    <property type="protein sequence ID" value="SET67723.1"/>
    <property type="molecule type" value="Genomic_DNA"/>
</dbReference>
<reference evidence="3" key="1">
    <citation type="submission" date="2016-10" db="EMBL/GenBank/DDBJ databases">
        <authorList>
            <person name="Varghese N."/>
            <person name="Submissions S."/>
        </authorList>
    </citation>
    <scope>NUCLEOTIDE SEQUENCE [LARGE SCALE GENOMIC DNA]</scope>
    <source>
        <strain evidence="3">DSM 1551</strain>
    </source>
</reference>
<dbReference type="Pfam" id="PF02368">
    <property type="entry name" value="Big_2"/>
    <property type="match status" value="1"/>
</dbReference>